<dbReference type="AlphaFoldDB" id="A0AAD4GP03"/>
<keyword evidence="1" id="KW-0812">Transmembrane</keyword>
<gene>
    <name evidence="2" type="ORF">FE257_002627</name>
</gene>
<sequence>MHQHAWYGTIAVAFAVLVAAELIRRVLKKFDEDQRRARPHISGPIHIRLINQNDTDRF</sequence>
<reference evidence="2" key="1">
    <citation type="journal article" date="2019" name="Beilstein J. Org. Chem.">
        <title>Nanangenines: drimane sesquiterpenoids as the dominant metabolite cohort of a novel Australian fungus, Aspergillus nanangensis.</title>
        <authorList>
            <person name="Lacey H.J."/>
            <person name="Gilchrist C.L.M."/>
            <person name="Crombie A."/>
            <person name="Kalaitzis J.A."/>
            <person name="Vuong D."/>
            <person name="Rutledge P.J."/>
            <person name="Turner P."/>
            <person name="Pitt J.I."/>
            <person name="Lacey E."/>
            <person name="Chooi Y.H."/>
            <person name="Piggott A.M."/>
        </authorList>
    </citation>
    <scope>NUCLEOTIDE SEQUENCE</scope>
    <source>
        <strain evidence="2">MST-FP2251</strain>
    </source>
</reference>
<dbReference type="Proteomes" id="UP001194746">
    <property type="component" value="Unassembled WGS sequence"/>
</dbReference>
<name>A0AAD4GP03_ASPNN</name>
<keyword evidence="3" id="KW-1185">Reference proteome</keyword>
<organism evidence="2 3">
    <name type="scientific">Aspergillus nanangensis</name>
    <dbReference type="NCBI Taxonomy" id="2582783"/>
    <lineage>
        <taxon>Eukaryota</taxon>
        <taxon>Fungi</taxon>
        <taxon>Dikarya</taxon>
        <taxon>Ascomycota</taxon>
        <taxon>Pezizomycotina</taxon>
        <taxon>Eurotiomycetes</taxon>
        <taxon>Eurotiomycetidae</taxon>
        <taxon>Eurotiales</taxon>
        <taxon>Aspergillaceae</taxon>
        <taxon>Aspergillus</taxon>
        <taxon>Aspergillus subgen. Circumdati</taxon>
    </lineage>
</organism>
<dbReference type="EMBL" id="VCAU01000140">
    <property type="protein sequence ID" value="KAF9883945.1"/>
    <property type="molecule type" value="Genomic_DNA"/>
</dbReference>
<evidence type="ECO:0000313" key="3">
    <source>
        <dbReference type="Proteomes" id="UP001194746"/>
    </source>
</evidence>
<evidence type="ECO:0000313" key="2">
    <source>
        <dbReference type="EMBL" id="KAF9883945.1"/>
    </source>
</evidence>
<keyword evidence="1" id="KW-1133">Transmembrane helix</keyword>
<comment type="caution">
    <text evidence="2">The sequence shown here is derived from an EMBL/GenBank/DDBJ whole genome shotgun (WGS) entry which is preliminary data.</text>
</comment>
<accession>A0AAD4GP03</accession>
<reference evidence="2" key="2">
    <citation type="submission" date="2020-02" db="EMBL/GenBank/DDBJ databases">
        <authorList>
            <person name="Gilchrist C.L.M."/>
            <person name="Chooi Y.-H."/>
        </authorList>
    </citation>
    <scope>NUCLEOTIDE SEQUENCE</scope>
    <source>
        <strain evidence="2">MST-FP2251</strain>
    </source>
</reference>
<protein>
    <submittedName>
        <fullName evidence="2">Uncharacterized protein</fullName>
    </submittedName>
</protein>
<keyword evidence="1" id="KW-0472">Membrane</keyword>
<proteinExistence type="predicted"/>
<evidence type="ECO:0000256" key="1">
    <source>
        <dbReference type="SAM" id="Phobius"/>
    </source>
</evidence>
<feature type="transmembrane region" description="Helical" evidence="1">
    <location>
        <begin position="6"/>
        <end position="27"/>
    </location>
</feature>